<gene>
    <name evidence="4" type="ORF">NCTC10122_00553</name>
</gene>
<keyword evidence="1" id="KW-0472">Membrane</keyword>
<dbReference type="GO" id="GO:0003676">
    <property type="term" value="F:nucleic acid binding"/>
    <property type="evidence" value="ECO:0007669"/>
    <property type="project" value="InterPro"/>
</dbReference>
<dbReference type="Pfam" id="PF24898">
    <property type="entry name" value="GGDEF_GdpP"/>
    <property type="match status" value="1"/>
</dbReference>
<keyword evidence="4" id="KW-0689">Ribosomal protein</keyword>
<dbReference type="PANTHER" id="PTHR47618:SF2">
    <property type="entry name" value="CYCLIC-DI-AMP PHOSPHODIESTERASE GDPP"/>
    <property type="match status" value="1"/>
</dbReference>
<feature type="domain" description="DHHA1" evidence="3">
    <location>
        <begin position="570"/>
        <end position="649"/>
    </location>
</feature>
<feature type="transmembrane region" description="Helical" evidence="1">
    <location>
        <begin position="7"/>
        <end position="31"/>
    </location>
</feature>
<keyword evidence="4" id="KW-0687">Ribonucleoprotein</keyword>
<dbReference type="Proteomes" id="UP000290942">
    <property type="component" value="Chromosome"/>
</dbReference>
<name>A0A449A9K4_9BACT</name>
<dbReference type="GO" id="GO:0005840">
    <property type="term" value="C:ribosome"/>
    <property type="evidence" value="ECO:0007669"/>
    <property type="project" value="UniProtKB-KW"/>
</dbReference>
<dbReference type="SUPFAM" id="SSF64182">
    <property type="entry name" value="DHH phosphoesterases"/>
    <property type="match status" value="1"/>
</dbReference>
<reference evidence="4 5" key="1">
    <citation type="submission" date="2019-01" db="EMBL/GenBank/DDBJ databases">
        <authorList>
            <consortium name="Pathogen Informatics"/>
        </authorList>
    </citation>
    <scope>NUCLEOTIDE SEQUENCE [LARGE SCALE GENOMIC DNA]</scope>
    <source>
        <strain evidence="4 5">NCTC10122</strain>
    </source>
</reference>
<dbReference type="Gene3D" id="3.10.310.30">
    <property type="match status" value="1"/>
</dbReference>
<proteinExistence type="predicted"/>
<dbReference type="PIRSF" id="PIRSF026583">
    <property type="entry name" value="YybT"/>
    <property type="match status" value="1"/>
</dbReference>
<keyword evidence="1" id="KW-0812">Transmembrane</keyword>
<evidence type="ECO:0000259" key="2">
    <source>
        <dbReference type="Pfam" id="PF01368"/>
    </source>
</evidence>
<accession>A0A449A9K4</accession>
<dbReference type="InterPro" id="IPR038763">
    <property type="entry name" value="DHH_sf"/>
</dbReference>
<dbReference type="EMBL" id="LR214970">
    <property type="protein sequence ID" value="VEU60955.1"/>
    <property type="molecule type" value="Genomic_DNA"/>
</dbReference>
<dbReference type="AlphaFoldDB" id="A0A449A9K4"/>
<keyword evidence="1" id="KW-1133">Transmembrane helix</keyword>
<dbReference type="InterPro" id="IPR051319">
    <property type="entry name" value="Oligoribo/pAp-PDE_c-di-AMP_PDE"/>
</dbReference>
<dbReference type="RefSeq" id="WP_129687807.1">
    <property type="nucleotide sequence ID" value="NZ_LR214970.1"/>
</dbReference>
<dbReference type="Pfam" id="PF02272">
    <property type="entry name" value="DHHA1"/>
    <property type="match status" value="1"/>
</dbReference>
<evidence type="ECO:0000313" key="4">
    <source>
        <dbReference type="EMBL" id="VEU60955.1"/>
    </source>
</evidence>
<dbReference type="InterPro" id="IPR001667">
    <property type="entry name" value="DDH_dom"/>
</dbReference>
<protein>
    <submittedName>
        <fullName evidence="4">Putative bifunctional signaling protein/50S ribosomal protein L9</fullName>
    </submittedName>
</protein>
<dbReference type="PANTHER" id="PTHR47618">
    <property type="entry name" value="BIFUNCTIONAL OLIGORIBONUCLEASE AND PAP PHOSPHATASE NRNA"/>
    <property type="match status" value="1"/>
</dbReference>
<evidence type="ECO:0000259" key="3">
    <source>
        <dbReference type="Pfam" id="PF02272"/>
    </source>
</evidence>
<feature type="transmembrane region" description="Helical" evidence="1">
    <location>
        <begin position="37"/>
        <end position="60"/>
    </location>
</feature>
<sequence>MKKNKSTLILAILSLIIGAFVFFESLVIIYVEKNIVWISLMIAALILSMIMISLSGFVLLKHYHERQIKIKSTYNKFVDEIMDYNQTGVIIHDNQGDIIYVSEFIRTRFGKNLIGIKLNDFLKSIGMDVDSKRREYNLSHNDYHYKVGIFEIQNYLVIRDITIEKNTITLYEDELIVVGELEIDNFNLYQSILSEDQMFNMNKSIIAVLDSLREKYNLIYRQYNANGKFIVFTNKKSLDEMIKVKFDFFDKLHNVLKTDSNNIIVSVSVGFAYGINELKTKTEMARTGLLQAQRRGGDQVVVMSPFSQPIYFGSSAEIMPNVDRTRIKNFTSHVEMTLSNPTIEKVIIYGHAMADLDAIGSAMGIYALAKSFNKDVYICSSTQDETTKKALSQYWEVVKSRFIKPHQANQLSDENTIVFFTDNAHPSRTDNPDAINRVKANNIFIVDHHRMKLSIDFAPRENRIISTSASSASELVTEMLMFTSKRINIDLITAQMLLNGICLDTLQFQKHATSKTFEAASWLEIHGANATAAANSLKIDAETQKKVAKMLENIEEVKEGFFLTYSEIPMSDDLISITAEEILRIDGRKASFVVAKQEKGNKYKLSARGIDTNVQIICENVGGGGSFASAAAVSTDDLETFISNIKQAIVGVK</sequence>
<evidence type="ECO:0000313" key="5">
    <source>
        <dbReference type="Proteomes" id="UP000290942"/>
    </source>
</evidence>
<dbReference type="InterPro" id="IPR014528">
    <property type="entry name" value="GdpP/PdeA"/>
</dbReference>
<feature type="domain" description="DDH" evidence="2">
    <location>
        <begin position="345"/>
        <end position="501"/>
    </location>
</feature>
<organism evidence="4 5">
    <name type="scientific">Mycoplasmopsis bovigenitalium</name>
    <dbReference type="NCBI Taxonomy" id="2112"/>
    <lineage>
        <taxon>Bacteria</taxon>
        <taxon>Bacillati</taxon>
        <taxon>Mycoplasmatota</taxon>
        <taxon>Mycoplasmoidales</taxon>
        <taxon>Metamycoplasmataceae</taxon>
        <taxon>Mycoplasmopsis</taxon>
    </lineage>
</organism>
<dbReference type="Pfam" id="PF01368">
    <property type="entry name" value="DHH"/>
    <property type="match status" value="1"/>
</dbReference>
<dbReference type="InterPro" id="IPR003156">
    <property type="entry name" value="DHHA1_dom"/>
</dbReference>
<evidence type="ECO:0000256" key="1">
    <source>
        <dbReference type="SAM" id="Phobius"/>
    </source>
</evidence>
<dbReference type="Gene3D" id="3.90.1640.10">
    <property type="entry name" value="inorganic pyrophosphatase (n-terminal core)"/>
    <property type="match status" value="1"/>
</dbReference>